<accession>A0A849A7S3</accession>
<keyword evidence="9" id="KW-1185">Reference proteome</keyword>
<dbReference type="GO" id="GO:0000287">
    <property type="term" value="F:magnesium ion binding"/>
    <property type="evidence" value="ECO:0007669"/>
    <property type="project" value="UniProtKB-UniRule"/>
</dbReference>
<dbReference type="GO" id="GO:0004540">
    <property type="term" value="F:RNA nuclease activity"/>
    <property type="evidence" value="ECO:0007669"/>
    <property type="project" value="InterPro"/>
</dbReference>
<dbReference type="InterPro" id="IPR029060">
    <property type="entry name" value="PIN-like_dom_sf"/>
</dbReference>
<name>A0A849A7S3_9ACTN</name>
<evidence type="ECO:0000259" key="7">
    <source>
        <dbReference type="Pfam" id="PF01850"/>
    </source>
</evidence>
<dbReference type="AlphaFoldDB" id="A0A849A7S3"/>
<dbReference type="RefSeq" id="WP_171199215.1">
    <property type="nucleotide sequence ID" value="NZ_JABEND010000003.1"/>
</dbReference>
<keyword evidence="2 6" id="KW-0540">Nuclease</keyword>
<keyword evidence="6" id="KW-0800">Toxin</keyword>
<proteinExistence type="inferred from homology"/>
<comment type="function">
    <text evidence="6">Toxic component of a toxin-antitoxin (TA) system. An RNase.</text>
</comment>
<reference evidence="8 9" key="1">
    <citation type="submission" date="2020-05" db="EMBL/GenBank/DDBJ databases">
        <title>Nakamurella sp. DB0629 isolated from air conditioner.</title>
        <authorList>
            <person name="Kim D.H."/>
            <person name="Kim D.-U."/>
        </authorList>
    </citation>
    <scope>NUCLEOTIDE SEQUENCE [LARGE SCALE GENOMIC DNA]</scope>
    <source>
        <strain evidence="8 9">DB0629</strain>
    </source>
</reference>
<evidence type="ECO:0000256" key="2">
    <source>
        <dbReference type="ARBA" id="ARBA00022722"/>
    </source>
</evidence>
<evidence type="ECO:0000256" key="1">
    <source>
        <dbReference type="ARBA" id="ARBA00022649"/>
    </source>
</evidence>
<evidence type="ECO:0000313" key="8">
    <source>
        <dbReference type="EMBL" id="NNG35543.1"/>
    </source>
</evidence>
<dbReference type="Proteomes" id="UP000562984">
    <property type="component" value="Unassembled WGS sequence"/>
</dbReference>
<dbReference type="GO" id="GO:0016787">
    <property type="term" value="F:hydrolase activity"/>
    <property type="evidence" value="ECO:0007669"/>
    <property type="project" value="UniProtKB-KW"/>
</dbReference>
<dbReference type="SUPFAM" id="SSF88723">
    <property type="entry name" value="PIN domain-like"/>
    <property type="match status" value="1"/>
</dbReference>
<feature type="binding site" evidence="6">
    <location>
        <position position="5"/>
    </location>
    <ligand>
        <name>Mg(2+)</name>
        <dbReference type="ChEBI" id="CHEBI:18420"/>
    </ligand>
</feature>
<protein>
    <recommendedName>
        <fullName evidence="6">Ribonuclease VapC</fullName>
        <shortName evidence="6">RNase VapC</shortName>
        <ecNumber evidence="6">3.1.-.-</ecNumber>
    </recommendedName>
    <alternativeName>
        <fullName evidence="6">Toxin VapC</fullName>
    </alternativeName>
</protein>
<evidence type="ECO:0000256" key="6">
    <source>
        <dbReference type="HAMAP-Rule" id="MF_00265"/>
    </source>
</evidence>
<dbReference type="InterPro" id="IPR002716">
    <property type="entry name" value="PIN_dom"/>
</dbReference>
<evidence type="ECO:0000313" key="9">
    <source>
        <dbReference type="Proteomes" id="UP000562984"/>
    </source>
</evidence>
<dbReference type="GO" id="GO:0090729">
    <property type="term" value="F:toxin activity"/>
    <property type="evidence" value="ECO:0007669"/>
    <property type="project" value="UniProtKB-KW"/>
</dbReference>
<comment type="caution">
    <text evidence="8">The sequence shown here is derived from an EMBL/GenBank/DDBJ whole genome shotgun (WGS) entry which is preliminary data.</text>
</comment>
<comment type="cofactor">
    <cofactor evidence="6">
        <name>Mg(2+)</name>
        <dbReference type="ChEBI" id="CHEBI:18420"/>
    </cofactor>
</comment>
<comment type="similarity">
    <text evidence="6">Belongs to the PINc/VapC protein family.</text>
</comment>
<dbReference type="EC" id="3.1.-.-" evidence="6"/>
<evidence type="ECO:0000256" key="5">
    <source>
        <dbReference type="ARBA" id="ARBA00022842"/>
    </source>
</evidence>
<organism evidence="8 9">
    <name type="scientific">Nakamurella aerolata</name>
    <dbReference type="NCBI Taxonomy" id="1656892"/>
    <lineage>
        <taxon>Bacteria</taxon>
        <taxon>Bacillati</taxon>
        <taxon>Actinomycetota</taxon>
        <taxon>Actinomycetes</taxon>
        <taxon>Nakamurellales</taxon>
        <taxon>Nakamurellaceae</taxon>
        <taxon>Nakamurella</taxon>
    </lineage>
</organism>
<sequence length="131" mass="13578">MIALDAGVLIALLDGDDAHHEAAVALFTTQIDEAMTISPINLAEVLVRAAAAGRDDELLAAIESLGISVTPLPVDAAARLARLRARSTTTMPHCCALLAAQQNSGRLATFDQRLAAAAERLGLTVVEATPP</sequence>
<gene>
    <name evidence="6" type="primary">vapC</name>
    <name evidence="8" type="ORF">HKD39_07425</name>
</gene>
<dbReference type="CDD" id="cd09854">
    <property type="entry name" value="PIN_VapC-like"/>
    <property type="match status" value="1"/>
</dbReference>
<feature type="domain" description="PIN" evidence="7">
    <location>
        <begin position="2"/>
        <end position="118"/>
    </location>
</feature>
<evidence type="ECO:0000256" key="4">
    <source>
        <dbReference type="ARBA" id="ARBA00022801"/>
    </source>
</evidence>
<dbReference type="Gene3D" id="3.40.50.1010">
    <property type="entry name" value="5'-nuclease"/>
    <property type="match status" value="1"/>
</dbReference>
<dbReference type="InterPro" id="IPR022907">
    <property type="entry name" value="VapC_family"/>
</dbReference>
<dbReference type="HAMAP" id="MF_00265">
    <property type="entry name" value="VapC_Nob1"/>
    <property type="match status" value="1"/>
</dbReference>
<dbReference type="EMBL" id="JABEND010000003">
    <property type="protein sequence ID" value="NNG35543.1"/>
    <property type="molecule type" value="Genomic_DNA"/>
</dbReference>
<keyword evidence="4 6" id="KW-0378">Hydrolase</keyword>
<comment type="caution">
    <text evidence="6">Lacks conserved residue(s) required for the propagation of feature annotation.</text>
</comment>
<keyword evidence="5 6" id="KW-0460">Magnesium</keyword>
<evidence type="ECO:0000256" key="3">
    <source>
        <dbReference type="ARBA" id="ARBA00022723"/>
    </source>
</evidence>
<dbReference type="Pfam" id="PF01850">
    <property type="entry name" value="PIN"/>
    <property type="match status" value="1"/>
</dbReference>
<keyword evidence="3 6" id="KW-0479">Metal-binding</keyword>
<keyword evidence="1 6" id="KW-1277">Toxin-antitoxin system</keyword>